<evidence type="ECO:0000313" key="2">
    <source>
        <dbReference type="EMBL" id="GBE80258.1"/>
    </source>
</evidence>
<evidence type="ECO:0000256" key="1">
    <source>
        <dbReference type="SAM" id="MobiDB-lite"/>
    </source>
</evidence>
<dbReference type="InParanoid" id="A0A401GDJ6"/>
<proteinExistence type="predicted"/>
<dbReference type="STRING" id="139825.A0A401GDJ6"/>
<evidence type="ECO:0000313" key="3">
    <source>
        <dbReference type="Proteomes" id="UP000287166"/>
    </source>
</evidence>
<feature type="compositionally biased region" description="Acidic residues" evidence="1">
    <location>
        <begin position="201"/>
        <end position="210"/>
    </location>
</feature>
<dbReference type="Proteomes" id="UP000287166">
    <property type="component" value="Unassembled WGS sequence"/>
</dbReference>
<comment type="caution">
    <text evidence="2">The sequence shown here is derived from an EMBL/GenBank/DDBJ whole genome shotgun (WGS) entry which is preliminary data.</text>
</comment>
<organism evidence="2 3">
    <name type="scientific">Sparassis crispa</name>
    <dbReference type="NCBI Taxonomy" id="139825"/>
    <lineage>
        <taxon>Eukaryota</taxon>
        <taxon>Fungi</taxon>
        <taxon>Dikarya</taxon>
        <taxon>Basidiomycota</taxon>
        <taxon>Agaricomycotina</taxon>
        <taxon>Agaricomycetes</taxon>
        <taxon>Polyporales</taxon>
        <taxon>Sparassidaceae</taxon>
        <taxon>Sparassis</taxon>
    </lineage>
</organism>
<gene>
    <name evidence="2" type="ORF">SCP_0214740</name>
</gene>
<dbReference type="GeneID" id="38777175"/>
<feature type="compositionally biased region" description="Basic and acidic residues" evidence="1">
    <location>
        <begin position="59"/>
        <end position="70"/>
    </location>
</feature>
<feature type="region of interest" description="Disordered" evidence="1">
    <location>
        <begin position="1"/>
        <end position="70"/>
    </location>
</feature>
<name>A0A401GDJ6_9APHY</name>
<dbReference type="RefSeq" id="XP_027611171.1">
    <property type="nucleotide sequence ID" value="XM_027755370.1"/>
</dbReference>
<feature type="region of interest" description="Disordered" evidence="1">
    <location>
        <begin position="180"/>
        <end position="211"/>
    </location>
</feature>
<sequence length="265" mass="29111">MLQPDGERSDGAEETVVDDPLPNELSDAPSVKAVDKPKPKSKPHKALKKASTISKKKPVAKEVVEESSESTKDKKIVLLVSQARSEGSQRLSLTRGTSFEDALEIIHETIGCVDVTRKPSLSYKLWTATVKSDAINLGSEEDWAKCIGDIVDAENKKKGVTVPVKIVVPEQYMEFLRAHSKRPAAKPKGKKPALLNLDNSDPNDEGEDEGMAEKEKGFLTQLEKTLNNCQRCGTSKWCKIDQGGNHVNLTFNQHCGWQPALTVSH</sequence>
<dbReference type="EMBL" id="BFAD01000002">
    <property type="protein sequence ID" value="GBE80258.1"/>
    <property type="molecule type" value="Genomic_DNA"/>
</dbReference>
<feature type="compositionally biased region" description="Basic residues" evidence="1">
    <location>
        <begin position="39"/>
        <end position="58"/>
    </location>
</feature>
<keyword evidence="3" id="KW-1185">Reference proteome</keyword>
<dbReference type="OrthoDB" id="2994402at2759"/>
<dbReference type="AlphaFoldDB" id="A0A401GDJ6"/>
<accession>A0A401GDJ6</accession>
<reference evidence="2 3" key="1">
    <citation type="journal article" date="2018" name="Sci. Rep.">
        <title>Genome sequence of the cauliflower mushroom Sparassis crispa (Hanabiratake) and its association with beneficial usage.</title>
        <authorList>
            <person name="Kiyama R."/>
            <person name="Furutani Y."/>
            <person name="Kawaguchi K."/>
            <person name="Nakanishi T."/>
        </authorList>
    </citation>
    <scope>NUCLEOTIDE SEQUENCE [LARGE SCALE GENOMIC DNA]</scope>
</reference>
<protein>
    <submittedName>
        <fullName evidence="2">Uncharacterized protein</fullName>
    </submittedName>
</protein>
<feature type="compositionally biased region" description="Basic residues" evidence="1">
    <location>
        <begin position="180"/>
        <end position="191"/>
    </location>
</feature>
<feature type="compositionally biased region" description="Basic and acidic residues" evidence="1">
    <location>
        <begin position="1"/>
        <end position="11"/>
    </location>
</feature>